<dbReference type="Gene3D" id="1.10.10.10">
    <property type="entry name" value="Winged helix-like DNA-binding domain superfamily/Winged helix DNA-binding domain"/>
    <property type="match status" value="1"/>
</dbReference>
<accession>A0A7X1CPB7</accession>
<name>A0A7X1CPB7_9LIST</name>
<dbReference type="RefSeq" id="WP_185525726.1">
    <property type="nucleotide sequence ID" value="NZ_JAARWN010000003.1"/>
</dbReference>
<dbReference type="AlphaFoldDB" id="A0A7X1CPB7"/>
<dbReference type="Proteomes" id="UP000535908">
    <property type="component" value="Unassembled WGS sequence"/>
</dbReference>
<evidence type="ECO:0000313" key="6">
    <source>
        <dbReference type="Proteomes" id="UP000535908"/>
    </source>
</evidence>
<evidence type="ECO:0000313" key="5">
    <source>
        <dbReference type="EMBL" id="MBC1935845.1"/>
    </source>
</evidence>
<proteinExistence type="predicted"/>
<dbReference type="SMART" id="SM00345">
    <property type="entry name" value="HTH_GNTR"/>
    <property type="match status" value="1"/>
</dbReference>
<evidence type="ECO:0000256" key="2">
    <source>
        <dbReference type="ARBA" id="ARBA00023125"/>
    </source>
</evidence>
<dbReference type="InterPro" id="IPR036390">
    <property type="entry name" value="WH_DNA-bd_sf"/>
</dbReference>
<evidence type="ECO:0000256" key="1">
    <source>
        <dbReference type="ARBA" id="ARBA00023015"/>
    </source>
</evidence>
<keyword evidence="3" id="KW-0804">Transcription</keyword>
<dbReference type="SUPFAM" id="SSF46785">
    <property type="entry name" value="Winged helix' DNA-binding domain"/>
    <property type="match status" value="1"/>
</dbReference>
<evidence type="ECO:0000256" key="3">
    <source>
        <dbReference type="ARBA" id="ARBA00023163"/>
    </source>
</evidence>
<keyword evidence="1" id="KW-0805">Transcription regulation</keyword>
<dbReference type="InterPro" id="IPR036388">
    <property type="entry name" value="WH-like_DNA-bd_sf"/>
</dbReference>
<evidence type="ECO:0000259" key="4">
    <source>
        <dbReference type="PROSITE" id="PS50949"/>
    </source>
</evidence>
<dbReference type="EMBL" id="JAARWN010000003">
    <property type="protein sequence ID" value="MBC1935845.1"/>
    <property type="molecule type" value="Genomic_DNA"/>
</dbReference>
<dbReference type="PANTHER" id="PTHR43537">
    <property type="entry name" value="TRANSCRIPTIONAL REGULATOR, GNTR FAMILY"/>
    <property type="match status" value="1"/>
</dbReference>
<dbReference type="Pfam" id="PF00392">
    <property type="entry name" value="GntR"/>
    <property type="match status" value="1"/>
</dbReference>
<comment type="caution">
    <text evidence="5">The sequence shown here is derived from an EMBL/GenBank/DDBJ whole genome shotgun (WGS) entry which is preliminary data.</text>
</comment>
<reference evidence="5 6" key="1">
    <citation type="submission" date="2020-03" db="EMBL/GenBank/DDBJ databases">
        <title>Soil Listeria distribution.</title>
        <authorList>
            <person name="Liao J."/>
            <person name="Wiedmann M."/>
        </authorList>
    </citation>
    <scope>NUCLEOTIDE SEQUENCE [LARGE SCALE GENOMIC DNA]</scope>
    <source>
        <strain evidence="5 6">FSL L7-0741</strain>
    </source>
</reference>
<dbReference type="PROSITE" id="PS50949">
    <property type="entry name" value="HTH_GNTR"/>
    <property type="match status" value="1"/>
</dbReference>
<dbReference type="InterPro" id="IPR000524">
    <property type="entry name" value="Tscrpt_reg_HTH_GntR"/>
</dbReference>
<feature type="domain" description="HTH gntR-type" evidence="4">
    <location>
        <begin position="3"/>
        <end position="70"/>
    </location>
</feature>
<dbReference type="GO" id="GO:0003700">
    <property type="term" value="F:DNA-binding transcription factor activity"/>
    <property type="evidence" value="ECO:0007669"/>
    <property type="project" value="InterPro"/>
</dbReference>
<organism evidence="5 6">
    <name type="scientific">Listeria grandensis</name>
    <dbReference type="NCBI Taxonomy" id="1494963"/>
    <lineage>
        <taxon>Bacteria</taxon>
        <taxon>Bacillati</taxon>
        <taxon>Bacillota</taxon>
        <taxon>Bacilli</taxon>
        <taxon>Bacillales</taxon>
        <taxon>Listeriaceae</taxon>
        <taxon>Listeria</taxon>
    </lineage>
</organism>
<dbReference type="PANTHER" id="PTHR43537:SF45">
    <property type="entry name" value="GNTR FAMILY REGULATORY PROTEIN"/>
    <property type="match status" value="1"/>
</dbReference>
<protein>
    <submittedName>
        <fullName evidence="5">GntR family transcriptional regulator</fullName>
    </submittedName>
</protein>
<gene>
    <name evidence="5" type="ORF">HCA69_05660</name>
</gene>
<keyword evidence="2" id="KW-0238">DNA-binding</keyword>
<dbReference type="GO" id="GO:0003677">
    <property type="term" value="F:DNA binding"/>
    <property type="evidence" value="ECO:0007669"/>
    <property type="project" value="UniProtKB-KW"/>
</dbReference>
<sequence>MYNPLNMSAYLYLKNNIEKGVFKIGCRFNESMIADELNMSRTPVRFALNKLMSEGVITYTRHKGYFLKEKKITLQEYTYLMDIMALLMSEIFDGSKKCSTIIEDSEAVLAKLADEKEDMTIITSQLLFFQKLISLSDNSYFSLTCNHICNAAGNTVSESITALAPHIKEETISHLGKTVLHLKNNNQTRARHYVDEYFNSIQKLCRV</sequence>